<feature type="transmembrane region" description="Helical" evidence="7">
    <location>
        <begin position="380"/>
        <end position="397"/>
    </location>
</feature>
<feature type="transmembrane region" description="Helical" evidence="7">
    <location>
        <begin position="142"/>
        <end position="160"/>
    </location>
</feature>
<feature type="transmembrane region" description="Helical" evidence="7">
    <location>
        <begin position="244"/>
        <end position="264"/>
    </location>
</feature>
<sequence length="554" mass="62305">MVGIPTALSGKDDKSSSHDEKVHDDLETSALPAGLKENEQSKALDVSLALPGMTGEHADDELDPVEARAVKAKLDWRILPLLFAVYTLQFLDKNIIGASSILGFIPDNHLTGQQFNNLGTFFYLGLLISQIPHAYAFQKLPVAKYLAGMMFLWAFFVGMHCVTKDYGGLIAVRMLLGFCEGCVTPGIMLICSMFYDRTEMGERVGWTFMCNGFASIISGFIAFGAFKTPARTADNGIKVAQWQWFMIIISLLTLIVSIVFILFFPDSPTNAKFLTEREKVVAIKRIKVNQSGVETKQWKMYQFIEAITDPKAYIFMLFVALANFIGGVGVQYSLIIKDFGFDTLQTTLLNIPAGACQVFIVTLSMWFLHKWPNARGWISVYTYIPSIISAGLLLGLPDGVNRIGLLVSFYGLQLGCTPAVVLSLSWITTTTSGHTKKLTQHAMWLVAYSVGQMVSPQWWKDEYKPRNRVPWAIIFTSYCCQVLLILLLRWYLNRRNHQRDAAQAAATTEEEKEKFSEYGWLEIPSENGAPTRVRVEKRFLDLTDNENLNFRYVL</sequence>
<accession>A0A0C2VZV5</accession>
<name>A0A0C2VZV5_SERVB</name>
<gene>
    <name evidence="8" type="ORF">M408DRAFT_334249</name>
</gene>
<keyword evidence="3 7" id="KW-0812">Transmembrane</keyword>
<dbReference type="HOGENOM" id="CLU_001265_0_5_1"/>
<feature type="transmembrane region" description="Helical" evidence="7">
    <location>
        <begin position="312"/>
        <end position="335"/>
    </location>
</feature>
<feature type="transmembrane region" description="Helical" evidence="7">
    <location>
        <begin position="117"/>
        <end position="135"/>
    </location>
</feature>
<feature type="transmembrane region" description="Helical" evidence="7">
    <location>
        <begin position="166"/>
        <end position="192"/>
    </location>
</feature>
<dbReference type="STRING" id="933852.A0A0C2VZV5"/>
<reference evidence="9" key="2">
    <citation type="submission" date="2015-01" db="EMBL/GenBank/DDBJ databases">
        <title>Evolutionary Origins and Diversification of the Mycorrhizal Mutualists.</title>
        <authorList>
            <consortium name="DOE Joint Genome Institute"/>
            <consortium name="Mycorrhizal Genomics Consortium"/>
            <person name="Kohler A."/>
            <person name="Kuo A."/>
            <person name="Nagy L.G."/>
            <person name="Floudas D."/>
            <person name="Copeland A."/>
            <person name="Barry K.W."/>
            <person name="Cichocki N."/>
            <person name="Veneault-Fourrey C."/>
            <person name="LaButti K."/>
            <person name="Lindquist E.A."/>
            <person name="Lipzen A."/>
            <person name="Lundell T."/>
            <person name="Morin E."/>
            <person name="Murat C."/>
            <person name="Riley R."/>
            <person name="Ohm R."/>
            <person name="Sun H."/>
            <person name="Tunlid A."/>
            <person name="Henrissat B."/>
            <person name="Grigoriev I.V."/>
            <person name="Hibbett D.S."/>
            <person name="Martin F."/>
        </authorList>
    </citation>
    <scope>NUCLEOTIDE SEQUENCE [LARGE SCALE GENOMIC DNA]</scope>
    <source>
        <strain evidence="9">MAFF 305830</strain>
    </source>
</reference>
<feature type="transmembrane region" description="Helical" evidence="7">
    <location>
        <begin position="78"/>
        <end position="105"/>
    </location>
</feature>
<keyword evidence="5 7" id="KW-0472">Membrane</keyword>
<keyword evidence="2" id="KW-0813">Transport</keyword>
<evidence type="ECO:0000313" key="9">
    <source>
        <dbReference type="Proteomes" id="UP000054097"/>
    </source>
</evidence>
<feature type="transmembrane region" description="Helical" evidence="7">
    <location>
        <begin position="204"/>
        <end position="224"/>
    </location>
</feature>
<feature type="transmembrane region" description="Helical" evidence="7">
    <location>
        <begin position="471"/>
        <end position="492"/>
    </location>
</feature>
<dbReference type="PANTHER" id="PTHR43791">
    <property type="entry name" value="PERMEASE-RELATED"/>
    <property type="match status" value="1"/>
</dbReference>
<evidence type="ECO:0000313" key="8">
    <source>
        <dbReference type="EMBL" id="KIM19823.1"/>
    </source>
</evidence>
<feature type="transmembrane region" description="Helical" evidence="7">
    <location>
        <begin position="347"/>
        <end position="368"/>
    </location>
</feature>
<dbReference type="PANTHER" id="PTHR43791:SF63">
    <property type="entry name" value="HIGH AFFINITY CYSTEINE TRANSPORTER"/>
    <property type="match status" value="1"/>
</dbReference>
<dbReference type="GO" id="GO:0016020">
    <property type="term" value="C:membrane"/>
    <property type="evidence" value="ECO:0007669"/>
    <property type="project" value="UniProtKB-SubCell"/>
</dbReference>
<dbReference type="GO" id="GO:0022857">
    <property type="term" value="F:transmembrane transporter activity"/>
    <property type="evidence" value="ECO:0007669"/>
    <property type="project" value="InterPro"/>
</dbReference>
<dbReference type="AlphaFoldDB" id="A0A0C2VZV5"/>
<feature type="transmembrane region" description="Helical" evidence="7">
    <location>
        <begin position="403"/>
        <end position="429"/>
    </location>
</feature>
<proteinExistence type="predicted"/>
<dbReference type="Gene3D" id="1.20.1250.20">
    <property type="entry name" value="MFS general substrate transporter like domains"/>
    <property type="match status" value="1"/>
</dbReference>
<evidence type="ECO:0000256" key="6">
    <source>
        <dbReference type="SAM" id="MobiDB-lite"/>
    </source>
</evidence>
<evidence type="ECO:0000256" key="2">
    <source>
        <dbReference type="ARBA" id="ARBA00022448"/>
    </source>
</evidence>
<evidence type="ECO:0000256" key="3">
    <source>
        <dbReference type="ARBA" id="ARBA00022692"/>
    </source>
</evidence>
<evidence type="ECO:0000256" key="1">
    <source>
        <dbReference type="ARBA" id="ARBA00004141"/>
    </source>
</evidence>
<comment type="subcellular location">
    <subcellularLocation>
        <location evidence="1">Membrane</location>
        <topology evidence="1">Multi-pass membrane protein</topology>
    </subcellularLocation>
</comment>
<feature type="transmembrane region" description="Helical" evidence="7">
    <location>
        <begin position="441"/>
        <end position="459"/>
    </location>
</feature>
<dbReference type="Pfam" id="PF07690">
    <property type="entry name" value="MFS_1"/>
    <property type="match status" value="1"/>
</dbReference>
<dbReference type="EMBL" id="KN824535">
    <property type="protein sequence ID" value="KIM19823.1"/>
    <property type="molecule type" value="Genomic_DNA"/>
</dbReference>
<keyword evidence="9" id="KW-1185">Reference proteome</keyword>
<evidence type="ECO:0000256" key="7">
    <source>
        <dbReference type="SAM" id="Phobius"/>
    </source>
</evidence>
<evidence type="ECO:0000256" key="5">
    <source>
        <dbReference type="ARBA" id="ARBA00023136"/>
    </source>
</evidence>
<organism evidence="8 9">
    <name type="scientific">Serendipita vermifera MAFF 305830</name>
    <dbReference type="NCBI Taxonomy" id="933852"/>
    <lineage>
        <taxon>Eukaryota</taxon>
        <taxon>Fungi</taxon>
        <taxon>Dikarya</taxon>
        <taxon>Basidiomycota</taxon>
        <taxon>Agaricomycotina</taxon>
        <taxon>Agaricomycetes</taxon>
        <taxon>Sebacinales</taxon>
        <taxon>Serendipitaceae</taxon>
        <taxon>Serendipita</taxon>
    </lineage>
</organism>
<keyword evidence="4 7" id="KW-1133">Transmembrane helix</keyword>
<reference evidence="8 9" key="1">
    <citation type="submission" date="2014-04" db="EMBL/GenBank/DDBJ databases">
        <authorList>
            <consortium name="DOE Joint Genome Institute"/>
            <person name="Kuo A."/>
            <person name="Zuccaro A."/>
            <person name="Kohler A."/>
            <person name="Nagy L.G."/>
            <person name="Floudas D."/>
            <person name="Copeland A."/>
            <person name="Barry K.W."/>
            <person name="Cichocki N."/>
            <person name="Veneault-Fourrey C."/>
            <person name="LaButti K."/>
            <person name="Lindquist E.A."/>
            <person name="Lipzen A."/>
            <person name="Lundell T."/>
            <person name="Morin E."/>
            <person name="Murat C."/>
            <person name="Sun H."/>
            <person name="Tunlid A."/>
            <person name="Henrissat B."/>
            <person name="Grigoriev I.V."/>
            <person name="Hibbett D.S."/>
            <person name="Martin F."/>
            <person name="Nordberg H.P."/>
            <person name="Cantor M.N."/>
            <person name="Hua S.X."/>
        </authorList>
    </citation>
    <scope>NUCLEOTIDE SEQUENCE [LARGE SCALE GENOMIC DNA]</scope>
    <source>
        <strain evidence="8 9">MAFF 305830</strain>
    </source>
</reference>
<evidence type="ECO:0000256" key="4">
    <source>
        <dbReference type="ARBA" id="ARBA00022989"/>
    </source>
</evidence>
<evidence type="ECO:0008006" key="10">
    <source>
        <dbReference type="Google" id="ProtNLM"/>
    </source>
</evidence>
<dbReference type="InterPro" id="IPR011701">
    <property type="entry name" value="MFS"/>
</dbReference>
<protein>
    <recommendedName>
        <fullName evidence="10">Major facilitator superfamily (MFS) profile domain-containing protein</fullName>
    </recommendedName>
</protein>
<dbReference type="SUPFAM" id="SSF103473">
    <property type="entry name" value="MFS general substrate transporter"/>
    <property type="match status" value="1"/>
</dbReference>
<dbReference type="OrthoDB" id="6730379at2759"/>
<feature type="region of interest" description="Disordered" evidence="6">
    <location>
        <begin position="1"/>
        <end position="34"/>
    </location>
</feature>
<feature type="compositionally biased region" description="Basic and acidic residues" evidence="6">
    <location>
        <begin position="10"/>
        <end position="26"/>
    </location>
</feature>
<dbReference type="Proteomes" id="UP000054097">
    <property type="component" value="Unassembled WGS sequence"/>
</dbReference>
<dbReference type="InterPro" id="IPR036259">
    <property type="entry name" value="MFS_trans_sf"/>
</dbReference>